<sequence length="177" mass="19961">MHPAFSSASTTFSRCLTNVDQVDTGGQSVKECKGILGLTHIFSDHYCDCTSIPKIDFDETCIQPTLIREILYQIHRCDEPIPGDYRIASWWQQRFDPLVQNIVSRKCFRIESSVNLLKKFKDSLDIEAMIRSRIFKISRGGGQKKQPGKSHLSPAKASEVTRVTVITTLTVKLRVGS</sequence>
<name>A0A4Y2RHT8_ARAVE</name>
<evidence type="ECO:0000313" key="1">
    <source>
        <dbReference type="EMBL" id="GBN74445.1"/>
    </source>
</evidence>
<dbReference type="Proteomes" id="UP000499080">
    <property type="component" value="Unassembled WGS sequence"/>
</dbReference>
<protein>
    <submittedName>
        <fullName evidence="1">Uncharacterized protein</fullName>
    </submittedName>
</protein>
<gene>
    <name evidence="1" type="ORF">AVEN_249816_1</name>
</gene>
<dbReference type="AlphaFoldDB" id="A0A4Y2RHT8"/>
<dbReference type="EMBL" id="BGPR01016887">
    <property type="protein sequence ID" value="GBN74445.1"/>
    <property type="molecule type" value="Genomic_DNA"/>
</dbReference>
<reference evidence="1 2" key="1">
    <citation type="journal article" date="2019" name="Sci. Rep.">
        <title>Orb-weaving spider Araneus ventricosus genome elucidates the spidroin gene catalogue.</title>
        <authorList>
            <person name="Kono N."/>
            <person name="Nakamura H."/>
            <person name="Ohtoshi R."/>
            <person name="Moran D.A.P."/>
            <person name="Shinohara A."/>
            <person name="Yoshida Y."/>
            <person name="Fujiwara M."/>
            <person name="Mori M."/>
            <person name="Tomita M."/>
            <person name="Arakawa K."/>
        </authorList>
    </citation>
    <scope>NUCLEOTIDE SEQUENCE [LARGE SCALE GENOMIC DNA]</scope>
</reference>
<evidence type="ECO:0000313" key="2">
    <source>
        <dbReference type="Proteomes" id="UP000499080"/>
    </source>
</evidence>
<proteinExistence type="predicted"/>
<organism evidence="1 2">
    <name type="scientific">Araneus ventricosus</name>
    <name type="common">Orbweaver spider</name>
    <name type="synonym">Epeira ventricosa</name>
    <dbReference type="NCBI Taxonomy" id="182803"/>
    <lineage>
        <taxon>Eukaryota</taxon>
        <taxon>Metazoa</taxon>
        <taxon>Ecdysozoa</taxon>
        <taxon>Arthropoda</taxon>
        <taxon>Chelicerata</taxon>
        <taxon>Arachnida</taxon>
        <taxon>Araneae</taxon>
        <taxon>Araneomorphae</taxon>
        <taxon>Entelegynae</taxon>
        <taxon>Araneoidea</taxon>
        <taxon>Araneidae</taxon>
        <taxon>Araneus</taxon>
    </lineage>
</organism>
<accession>A0A4Y2RHT8</accession>
<comment type="caution">
    <text evidence="1">The sequence shown here is derived from an EMBL/GenBank/DDBJ whole genome shotgun (WGS) entry which is preliminary data.</text>
</comment>
<keyword evidence="2" id="KW-1185">Reference proteome</keyword>